<dbReference type="InterPro" id="IPR004839">
    <property type="entry name" value="Aminotransferase_I/II_large"/>
</dbReference>
<dbReference type="PROSITE" id="PS00105">
    <property type="entry name" value="AA_TRANSFER_CLASS_1"/>
    <property type="match status" value="1"/>
</dbReference>
<dbReference type="GO" id="GO:0005739">
    <property type="term" value="C:mitochondrion"/>
    <property type="evidence" value="ECO:0007669"/>
    <property type="project" value="TreeGrafter"/>
</dbReference>
<dbReference type="OMA" id="GTWTHIT"/>
<evidence type="ECO:0000256" key="5">
    <source>
        <dbReference type="ARBA" id="ARBA00022679"/>
    </source>
</evidence>
<dbReference type="SUPFAM" id="SSF53383">
    <property type="entry name" value="PLP-dependent transferases"/>
    <property type="match status" value="1"/>
</dbReference>
<dbReference type="GO" id="GO:0006520">
    <property type="term" value="P:amino acid metabolic process"/>
    <property type="evidence" value="ECO:0007669"/>
    <property type="project" value="InterPro"/>
</dbReference>
<evidence type="ECO:0000256" key="6">
    <source>
        <dbReference type="ARBA" id="ARBA00022898"/>
    </source>
</evidence>
<proteinExistence type="inferred from homology"/>
<organism evidence="10 11">
    <name type="scientific">Bodo saltans</name>
    <name type="common">Flagellated protozoan</name>
    <dbReference type="NCBI Taxonomy" id="75058"/>
    <lineage>
        <taxon>Eukaryota</taxon>
        <taxon>Discoba</taxon>
        <taxon>Euglenozoa</taxon>
        <taxon>Kinetoplastea</taxon>
        <taxon>Metakinetoplastina</taxon>
        <taxon>Eubodonida</taxon>
        <taxon>Bodonidae</taxon>
        <taxon>Bodo</taxon>
    </lineage>
</organism>
<evidence type="ECO:0000313" key="11">
    <source>
        <dbReference type="Proteomes" id="UP000051952"/>
    </source>
</evidence>
<evidence type="ECO:0000256" key="8">
    <source>
        <dbReference type="RuleBase" id="RU000480"/>
    </source>
</evidence>
<comment type="catalytic activity">
    <reaction evidence="7 8">
        <text>L-aspartate + 2-oxoglutarate = oxaloacetate + L-glutamate</text>
        <dbReference type="Rhea" id="RHEA:21824"/>
        <dbReference type="ChEBI" id="CHEBI:16452"/>
        <dbReference type="ChEBI" id="CHEBI:16810"/>
        <dbReference type="ChEBI" id="CHEBI:29985"/>
        <dbReference type="ChEBI" id="CHEBI:29991"/>
        <dbReference type="EC" id="2.6.1.1"/>
    </reaction>
</comment>
<dbReference type="InterPro" id="IPR015422">
    <property type="entry name" value="PyrdxlP-dep_Trfase_small"/>
</dbReference>
<keyword evidence="4 8" id="KW-0032">Aminotransferase</keyword>
<dbReference type="InterPro" id="IPR015421">
    <property type="entry name" value="PyrdxlP-dep_Trfase_major"/>
</dbReference>
<dbReference type="GO" id="GO:0030170">
    <property type="term" value="F:pyridoxal phosphate binding"/>
    <property type="evidence" value="ECO:0007669"/>
    <property type="project" value="InterPro"/>
</dbReference>
<dbReference type="PANTHER" id="PTHR11879:SF22">
    <property type="entry name" value="ASPARTATE AMINOTRANSFERASE, MITOCHONDRIAL"/>
    <property type="match status" value="1"/>
</dbReference>
<dbReference type="Gene3D" id="3.40.640.10">
    <property type="entry name" value="Type I PLP-dependent aspartate aminotransferase-like (Major domain)"/>
    <property type="match status" value="1"/>
</dbReference>
<protein>
    <recommendedName>
        <fullName evidence="8">Aspartate aminotransferase</fullName>
        <ecNumber evidence="8">2.6.1.1</ecNumber>
    </recommendedName>
</protein>
<dbReference type="GO" id="GO:0004069">
    <property type="term" value="F:L-aspartate:2-oxoglutarate aminotransferase activity"/>
    <property type="evidence" value="ECO:0007669"/>
    <property type="project" value="UniProtKB-EC"/>
</dbReference>
<keyword evidence="5 8" id="KW-0808">Transferase</keyword>
<dbReference type="FunFam" id="3.90.1150.10:FF:000001">
    <property type="entry name" value="Aspartate aminotransferase"/>
    <property type="match status" value="1"/>
</dbReference>
<dbReference type="EC" id="2.6.1.1" evidence="8"/>
<evidence type="ECO:0000256" key="7">
    <source>
        <dbReference type="ARBA" id="ARBA00049185"/>
    </source>
</evidence>
<evidence type="ECO:0000256" key="3">
    <source>
        <dbReference type="ARBA" id="ARBA00011738"/>
    </source>
</evidence>
<reference evidence="11" key="1">
    <citation type="submission" date="2015-09" db="EMBL/GenBank/DDBJ databases">
        <authorList>
            <consortium name="Pathogen Informatics"/>
        </authorList>
    </citation>
    <scope>NUCLEOTIDE SEQUENCE [LARGE SCALE GENOMIC DNA]</scope>
    <source>
        <strain evidence="11">Lake Konstanz</strain>
    </source>
</reference>
<comment type="subunit">
    <text evidence="3 8">Homodimer.</text>
</comment>
<dbReference type="FunFam" id="3.40.640.10:FF:000015">
    <property type="entry name" value="Aspartate aminotransferase"/>
    <property type="match status" value="1"/>
</dbReference>
<dbReference type="Pfam" id="PF00155">
    <property type="entry name" value="Aminotran_1_2"/>
    <property type="match status" value="1"/>
</dbReference>
<evidence type="ECO:0000256" key="1">
    <source>
        <dbReference type="ARBA" id="ARBA00001933"/>
    </source>
</evidence>
<evidence type="ECO:0000256" key="4">
    <source>
        <dbReference type="ARBA" id="ARBA00022576"/>
    </source>
</evidence>
<dbReference type="PRINTS" id="PR00799">
    <property type="entry name" value="TRANSAMINASE"/>
</dbReference>
<feature type="domain" description="Aminotransferase class I/classII large" evidence="9">
    <location>
        <begin position="42"/>
        <end position="404"/>
    </location>
</feature>
<comment type="cofactor">
    <cofactor evidence="1">
        <name>pyridoxal 5'-phosphate</name>
        <dbReference type="ChEBI" id="CHEBI:597326"/>
    </cofactor>
</comment>
<dbReference type="NCBIfam" id="NF006719">
    <property type="entry name" value="PRK09257.1"/>
    <property type="match status" value="1"/>
</dbReference>
<dbReference type="OrthoDB" id="6752799at2759"/>
<dbReference type="PANTHER" id="PTHR11879">
    <property type="entry name" value="ASPARTATE AMINOTRANSFERASE"/>
    <property type="match status" value="1"/>
</dbReference>
<accession>A0A0S4IPP7</accession>
<dbReference type="CDD" id="cd00609">
    <property type="entry name" value="AAT_like"/>
    <property type="match status" value="1"/>
</dbReference>
<evidence type="ECO:0000256" key="2">
    <source>
        <dbReference type="ARBA" id="ARBA00007441"/>
    </source>
</evidence>
<sequence>MIRTSRIRCSASATSFFSSVKMGPADPILGLGLAFNADTDPKKVNLGVGVYRGDDGKPFVLESVKKAGGAYPHMEYAPISGPPGFVGKAQGLAFGENSTAIKQKRIASTQSLSGTGGLRVVSDFLARFLPSKKIYVPNPSWGNHLNIFKDSGLDVQRYSYFDASKNALNFEGILKDLNAAPKDSIVLLHACAHNPTGIDPTKEQWAEIINLVSTKQLFPFVDMAYQGFASGDLDRDAYALRSLTETVPNLALAQSFAKNFGLYGQRIGAAHFVCKDAEEADRVLSQVKILIRPMYSNPPIHGAHIVDTILSNPDLTKLWKSELKDMADRMNNIRGRLVQELAALGSTRDWSHITKQIGMMAFTGMSKAQVDRLKAEFHVYMTDDGRAAISGLNSQNVQYVAKAFHEVTK</sequence>
<keyword evidence="11" id="KW-1185">Reference proteome</keyword>
<comment type="miscellaneous">
    <text evidence="8">In eukaryotes there are cytoplasmic, mitochondrial and chloroplastic isozymes.</text>
</comment>
<comment type="similarity">
    <text evidence="2">Belongs to the class-I pyridoxal-phosphate-dependent aminotransferase family.</text>
</comment>
<dbReference type="InterPro" id="IPR015424">
    <property type="entry name" value="PyrdxlP-dep_Trfase"/>
</dbReference>
<dbReference type="EMBL" id="CYKH01000432">
    <property type="protein sequence ID" value="CUF88633.1"/>
    <property type="molecule type" value="Genomic_DNA"/>
</dbReference>
<dbReference type="AlphaFoldDB" id="A0A0S4IPP7"/>
<name>A0A0S4IPP7_BODSA</name>
<evidence type="ECO:0000313" key="10">
    <source>
        <dbReference type="EMBL" id="CUF88633.1"/>
    </source>
</evidence>
<dbReference type="InterPro" id="IPR000796">
    <property type="entry name" value="Asp_trans"/>
</dbReference>
<gene>
    <name evidence="10" type="ORF">BSAL_66795</name>
</gene>
<dbReference type="VEuPathDB" id="TriTrypDB:BSAL_66795"/>
<dbReference type="Gene3D" id="3.90.1150.10">
    <property type="entry name" value="Aspartate Aminotransferase, domain 1"/>
    <property type="match status" value="1"/>
</dbReference>
<dbReference type="Proteomes" id="UP000051952">
    <property type="component" value="Unassembled WGS sequence"/>
</dbReference>
<dbReference type="InterPro" id="IPR004838">
    <property type="entry name" value="NHTrfase_class1_PyrdxlP-BS"/>
</dbReference>
<keyword evidence="6" id="KW-0663">Pyridoxal phosphate</keyword>
<evidence type="ECO:0000259" key="9">
    <source>
        <dbReference type="Pfam" id="PF00155"/>
    </source>
</evidence>